<evidence type="ECO:0000256" key="1">
    <source>
        <dbReference type="ARBA" id="ARBA00022670"/>
    </source>
</evidence>
<dbReference type="Gene3D" id="1.25.40.10">
    <property type="entry name" value="Tetratricopeptide repeat domain"/>
    <property type="match status" value="1"/>
</dbReference>
<evidence type="ECO:0000256" key="3">
    <source>
        <dbReference type="ARBA" id="ARBA00022801"/>
    </source>
</evidence>
<keyword evidence="5 7" id="KW-0482">Metalloprotease</keyword>
<dbReference type="SUPFAM" id="SSF48452">
    <property type="entry name" value="TPR-like"/>
    <property type="match status" value="1"/>
</dbReference>
<accession>E1QJN8</accession>
<evidence type="ECO:0000256" key="7">
    <source>
        <dbReference type="RuleBase" id="RU003983"/>
    </source>
</evidence>
<dbReference type="InterPro" id="IPR001915">
    <property type="entry name" value="Peptidase_M48"/>
</dbReference>
<organism evidence="9 10">
    <name type="scientific">Desulfarculus baarsii (strain ATCC 33931 / DSM 2075 / LMG 7858 / VKM B-1802 / 2st14)</name>
    <dbReference type="NCBI Taxonomy" id="644282"/>
    <lineage>
        <taxon>Bacteria</taxon>
        <taxon>Pseudomonadati</taxon>
        <taxon>Thermodesulfobacteriota</taxon>
        <taxon>Desulfarculia</taxon>
        <taxon>Desulfarculales</taxon>
        <taxon>Desulfarculaceae</taxon>
        <taxon>Desulfarculus</taxon>
    </lineage>
</organism>
<evidence type="ECO:0000313" key="9">
    <source>
        <dbReference type="EMBL" id="ADK85781.1"/>
    </source>
</evidence>
<comment type="cofactor">
    <cofactor evidence="7">
        <name>Zn(2+)</name>
        <dbReference type="ChEBI" id="CHEBI:29105"/>
    </cofactor>
    <text evidence="7">Binds 1 zinc ion per subunit.</text>
</comment>
<dbReference type="PANTHER" id="PTHR22726:SF1">
    <property type="entry name" value="METALLOENDOPEPTIDASE OMA1, MITOCHONDRIAL"/>
    <property type="match status" value="1"/>
</dbReference>
<evidence type="ECO:0000313" key="10">
    <source>
        <dbReference type="Proteomes" id="UP000009047"/>
    </source>
</evidence>
<evidence type="ECO:0000256" key="5">
    <source>
        <dbReference type="ARBA" id="ARBA00023049"/>
    </source>
</evidence>
<dbReference type="Gene3D" id="3.30.2010.10">
    <property type="entry name" value="Metalloproteases ('zincins'), catalytic domain"/>
    <property type="match status" value="1"/>
</dbReference>
<dbReference type="HOGENOM" id="CLU_039394_0_0_7"/>
<feature type="domain" description="Peptidase M48" evidence="8">
    <location>
        <begin position="73"/>
        <end position="252"/>
    </location>
</feature>
<protein>
    <submittedName>
        <fullName evidence="9">Peptidase M48 Ste24p</fullName>
    </submittedName>
</protein>
<dbReference type="InterPro" id="IPR011990">
    <property type="entry name" value="TPR-like_helical_dom_sf"/>
</dbReference>
<proteinExistence type="inferred from homology"/>
<gene>
    <name evidence="9" type="ordered locus">Deba_2419</name>
</gene>
<keyword evidence="6" id="KW-0802">TPR repeat</keyword>
<dbReference type="InterPro" id="IPR019734">
    <property type="entry name" value="TPR_rpt"/>
</dbReference>
<keyword evidence="10" id="KW-1185">Reference proteome</keyword>
<keyword evidence="2" id="KW-0479">Metal-binding</keyword>
<dbReference type="AlphaFoldDB" id="E1QJN8"/>
<dbReference type="EMBL" id="CP002085">
    <property type="protein sequence ID" value="ADK85781.1"/>
    <property type="molecule type" value="Genomic_DNA"/>
</dbReference>
<dbReference type="Proteomes" id="UP000009047">
    <property type="component" value="Chromosome"/>
</dbReference>
<dbReference type="Pfam" id="PF01435">
    <property type="entry name" value="Peptidase_M48"/>
    <property type="match status" value="1"/>
</dbReference>
<evidence type="ECO:0000256" key="6">
    <source>
        <dbReference type="PROSITE-ProRule" id="PRU00339"/>
    </source>
</evidence>
<dbReference type="GO" id="GO:0046872">
    <property type="term" value="F:metal ion binding"/>
    <property type="evidence" value="ECO:0007669"/>
    <property type="project" value="UniProtKB-KW"/>
</dbReference>
<name>E1QJN8_DESB2</name>
<sequence length="434" mass="47870">MTWRWTTKHWRATLTAALLTLALIVTGCVKNPVSGAEEFSLMSEDQELAKGAELYPKYTQQFNGLPADDPGLQAYVRRVGGWLAKNSHRPELPWEFNVVNSSQINAYAIPGGKVSITRGLITRMNSEDELAFVLGHEIGHVAARHSAAQYTRGVLVTAAVLGVAIAVSDSDYRELGVMAANVGGVLLLASYSRDQEREADALGMEYMARAGYNPKAAVDVLNLFQSLQKREPSAVETLLASHPLSAERIENAGDDLKIKLGWATARAYNTRDFNQALARQKARKPAYAAMDKADDDYQAKRYDRAAQNYRQASAMLPQEGLFKARLARVELDLRQFGPALEHARQGATLRPDLYETNHVLGAAYLVNNQFGPALAATKNAETFLANNDNRFLIGLCYEKLGERDKAKAIYQAVRQLDPKGQAGDYAAKRLRALR</sequence>
<evidence type="ECO:0000256" key="2">
    <source>
        <dbReference type="ARBA" id="ARBA00022723"/>
    </source>
</evidence>
<dbReference type="PANTHER" id="PTHR22726">
    <property type="entry name" value="METALLOENDOPEPTIDASE OMA1"/>
    <property type="match status" value="1"/>
</dbReference>
<dbReference type="GO" id="GO:0004222">
    <property type="term" value="F:metalloendopeptidase activity"/>
    <property type="evidence" value="ECO:0007669"/>
    <property type="project" value="InterPro"/>
</dbReference>
<evidence type="ECO:0000256" key="4">
    <source>
        <dbReference type="ARBA" id="ARBA00022833"/>
    </source>
</evidence>
<dbReference type="GO" id="GO:0051603">
    <property type="term" value="P:proteolysis involved in protein catabolic process"/>
    <property type="evidence" value="ECO:0007669"/>
    <property type="project" value="TreeGrafter"/>
</dbReference>
<dbReference type="eggNOG" id="COG4783">
    <property type="taxonomic scope" value="Bacteria"/>
</dbReference>
<feature type="repeat" description="TPR" evidence="6">
    <location>
        <begin position="387"/>
        <end position="420"/>
    </location>
</feature>
<keyword evidence="1 7" id="KW-0645">Protease</keyword>
<dbReference type="PROSITE" id="PS50005">
    <property type="entry name" value="TPR"/>
    <property type="match status" value="1"/>
</dbReference>
<dbReference type="KEGG" id="dbr:Deba_2419"/>
<evidence type="ECO:0000259" key="8">
    <source>
        <dbReference type="Pfam" id="PF01435"/>
    </source>
</evidence>
<keyword evidence="4 7" id="KW-0862">Zinc</keyword>
<reference evidence="9 10" key="1">
    <citation type="journal article" date="2010" name="Stand. Genomic Sci.">
        <title>Complete genome sequence of Desulfarculus baarsii type strain (2st14).</title>
        <authorList>
            <person name="Sun H."/>
            <person name="Spring S."/>
            <person name="Lapidus A."/>
            <person name="Davenport K."/>
            <person name="Del Rio T.G."/>
            <person name="Tice H."/>
            <person name="Nolan M."/>
            <person name="Copeland A."/>
            <person name="Cheng J.F."/>
            <person name="Lucas S."/>
            <person name="Tapia R."/>
            <person name="Goodwin L."/>
            <person name="Pitluck S."/>
            <person name="Ivanova N."/>
            <person name="Pagani I."/>
            <person name="Mavromatis K."/>
            <person name="Ovchinnikova G."/>
            <person name="Pati A."/>
            <person name="Chen A."/>
            <person name="Palaniappan K."/>
            <person name="Hauser L."/>
            <person name="Chang Y.J."/>
            <person name="Jeffries C.D."/>
            <person name="Detter J.C."/>
            <person name="Han C."/>
            <person name="Rohde M."/>
            <person name="Brambilla E."/>
            <person name="Goker M."/>
            <person name="Woyke T."/>
            <person name="Bristow J."/>
            <person name="Eisen J.A."/>
            <person name="Markowitz V."/>
            <person name="Hugenholtz P."/>
            <person name="Kyrpides N.C."/>
            <person name="Klenk H.P."/>
            <person name="Land M."/>
        </authorList>
    </citation>
    <scope>NUCLEOTIDE SEQUENCE [LARGE SCALE GENOMIC DNA]</scope>
    <source>
        <strain evidence="10">ATCC 33931 / DSM 2075 / LMG 7858 / VKM B-1802 / 2st14</strain>
    </source>
</reference>
<comment type="similarity">
    <text evidence="7">Belongs to the peptidase M48 family.</text>
</comment>
<dbReference type="GO" id="GO:0016020">
    <property type="term" value="C:membrane"/>
    <property type="evidence" value="ECO:0007669"/>
    <property type="project" value="TreeGrafter"/>
</dbReference>
<dbReference type="InterPro" id="IPR051156">
    <property type="entry name" value="Mito/Outer_Membr_Metalloprot"/>
</dbReference>
<dbReference type="CDD" id="cd07333">
    <property type="entry name" value="M48C_bepA_like"/>
    <property type="match status" value="1"/>
</dbReference>
<dbReference type="PROSITE" id="PS51257">
    <property type="entry name" value="PROKAR_LIPOPROTEIN"/>
    <property type="match status" value="1"/>
</dbReference>
<keyword evidence="3 7" id="KW-0378">Hydrolase</keyword>
<dbReference type="STRING" id="644282.Deba_2419"/>